<evidence type="ECO:0000256" key="1">
    <source>
        <dbReference type="ARBA" id="ARBA00004141"/>
    </source>
</evidence>
<accession>A0A2H0N8G4</accession>
<keyword evidence="3 9" id="KW-0813">Transport</keyword>
<gene>
    <name evidence="10" type="primary">secG</name>
    <name evidence="10" type="ORF">COV59_00935</name>
</gene>
<keyword evidence="4 9" id="KW-0812">Transmembrane</keyword>
<sequence>MERKGIIWPQKKLHFEILKVFWYNKRTMNQILTIVQLVVGILLSAAILLQQKGDGLGAGFGGTGGGIAATKRGVDLFLHRASVILALVFFAIGIVMLFLA</sequence>
<evidence type="ECO:0000256" key="5">
    <source>
        <dbReference type="ARBA" id="ARBA00022927"/>
    </source>
</evidence>
<dbReference type="GO" id="GO:0009306">
    <property type="term" value="P:protein secretion"/>
    <property type="evidence" value="ECO:0007669"/>
    <property type="project" value="UniProtKB-UniRule"/>
</dbReference>
<dbReference type="NCBIfam" id="TIGR00810">
    <property type="entry name" value="secG"/>
    <property type="match status" value="1"/>
</dbReference>
<dbReference type="GO" id="GO:0015450">
    <property type="term" value="F:protein-transporting ATPase activity"/>
    <property type="evidence" value="ECO:0007669"/>
    <property type="project" value="UniProtKB-UniRule"/>
</dbReference>
<dbReference type="Pfam" id="PF03840">
    <property type="entry name" value="SecG"/>
    <property type="match status" value="1"/>
</dbReference>
<comment type="function">
    <text evidence="9">Involved in protein export. Participates in an early event of protein translocation.</text>
</comment>
<dbReference type="EMBL" id="PCWN01000003">
    <property type="protein sequence ID" value="PIR04396.1"/>
    <property type="molecule type" value="Genomic_DNA"/>
</dbReference>
<organism evidence="10 11">
    <name type="scientific">Candidatus Magasanikbacteria bacterium CG11_big_fil_rev_8_21_14_0_20_39_34</name>
    <dbReference type="NCBI Taxonomy" id="1974653"/>
    <lineage>
        <taxon>Bacteria</taxon>
        <taxon>Candidatus Magasanikiibacteriota</taxon>
    </lineage>
</organism>
<evidence type="ECO:0000256" key="6">
    <source>
        <dbReference type="ARBA" id="ARBA00022989"/>
    </source>
</evidence>
<dbReference type="PRINTS" id="PR01651">
    <property type="entry name" value="SECGEXPORT"/>
</dbReference>
<protein>
    <recommendedName>
        <fullName evidence="9">Protein-export membrane protein SecG</fullName>
    </recommendedName>
</protein>
<reference evidence="10 11" key="1">
    <citation type="submission" date="2017-09" db="EMBL/GenBank/DDBJ databases">
        <title>Depth-based differentiation of microbial function through sediment-hosted aquifers and enrichment of novel symbionts in the deep terrestrial subsurface.</title>
        <authorList>
            <person name="Probst A.J."/>
            <person name="Ladd B."/>
            <person name="Jarett J.K."/>
            <person name="Geller-Mcgrath D.E."/>
            <person name="Sieber C.M."/>
            <person name="Emerson J.B."/>
            <person name="Anantharaman K."/>
            <person name="Thomas B.C."/>
            <person name="Malmstrom R."/>
            <person name="Stieglmeier M."/>
            <person name="Klingl A."/>
            <person name="Woyke T."/>
            <person name="Ryan C.M."/>
            <person name="Banfield J.F."/>
        </authorList>
    </citation>
    <scope>NUCLEOTIDE SEQUENCE [LARGE SCALE GENOMIC DNA]</scope>
    <source>
        <strain evidence="10">CG11_big_fil_rev_8_21_14_0_20_39_34</strain>
    </source>
</reference>
<dbReference type="GO" id="GO:0005886">
    <property type="term" value="C:plasma membrane"/>
    <property type="evidence" value="ECO:0007669"/>
    <property type="project" value="UniProtKB-SubCell"/>
</dbReference>
<dbReference type="Proteomes" id="UP000229600">
    <property type="component" value="Unassembled WGS sequence"/>
</dbReference>
<evidence type="ECO:0000256" key="4">
    <source>
        <dbReference type="ARBA" id="ARBA00022692"/>
    </source>
</evidence>
<evidence type="ECO:0000313" key="11">
    <source>
        <dbReference type="Proteomes" id="UP000229600"/>
    </source>
</evidence>
<evidence type="ECO:0000256" key="8">
    <source>
        <dbReference type="ARBA" id="ARBA00023136"/>
    </source>
</evidence>
<keyword evidence="8 9" id="KW-0472">Membrane</keyword>
<evidence type="ECO:0000256" key="7">
    <source>
        <dbReference type="ARBA" id="ARBA00023010"/>
    </source>
</evidence>
<comment type="similarity">
    <text evidence="2 9">Belongs to the SecG family.</text>
</comment>
<feature type="transmembrane region" description="Helical" evidence="9">
    <location>
        <begin position="81"/>
        <end position="99"/>
    </location>
</feature>
<dbReference type="AlphaFoldDB" id="A0A2H0N8G4"/>
<feature type="transmembrane region" description="Helical" evidence="9">
    <location>
        <begin position="31"/>
        <end position="49"/>
    </location>
</feature>
<evidence type="ECO:0000256" key="9">
    <source>
        <dbReference type="RuleBase" id="RU365087"/>
    </source>
</evidence>
<proteinExistence type="inferred from homology"/>
<keyword evidence="5 9" id="KW-0653">Protein transport</keyword>
<comment type="caution">
    <text evidence="10">The sequence shown here is derived from an EMBL/GenBank/DDBJ whole genome shotgun (WGS) entry which is preliminary data.</text>
</comment>
<evidence type="ECO:0000256" key="3">
    <source>
        <dbReference type="ARBA" id="ARBA00022448"/>
    </source>
</evidence>
<name>A0A2H0N8G4_9BACT</name>
<dbReference type="InterPro" id="IPR004692">
    <property type="entry name" value="SecG"/>
</dbReference>
<evidence type="ECO:0000256" key="2">
    <source>
        <dbReference type="ARBA" id="ARBA00008445"/>
    </source>
</evidence>
<keyword evidence="9" id="KW-1003">Cell membrane</keyword>
<keyword evidence="6 9" id="KW-1133">Transmembrane helix</keyword>
<evidence type="ECO:0000313" key="10">
    <source>
        <dbReference type="EMBL" id="PIR04396.1"/>
    </source>
</evidence>
<keyword evidence="7 9" id="KW-0811">Translocation</keyword>
<comment type="subcellular location">
    <subcellularLocation>
        <location evidence="9">Cell membrane</location>
        <topology evidence="9">Multi-pass membrane protein</topology>
    </subcellularLocation>
    <subcellularLocation>
        <location evidence="1">Membrane</location>
        <topology evidence="1">Multi-pass membrane protein</topology>
    </subcellularLocation>
</comment>